<gene>
    <name evidence="2" type="ORF">KEC93_25450</name>
</gene>
<dbReference type="EMBL" id="CP073653">
    <property type="protein sequence ID" value="QUN35203.1"/>
    <property type="molecule type" value="Genomic_DNA"/>
</dbReference>
<feature type="transmembrane region" description="Helical" evidence="1">
    <location>
        <begin position="36"/>
        <end position="55"/>
    </location>
</feature>
<dbReference type="GeneID" id="66347947"/>
<organism evidence="2 3">
    <name type="scientific">Clostridium beijerinckii</name>
    <name type="common">Clostridium MP</name>
    <dbReference type="NCBI Taxonomy" id="1520"/>
    <lineage>
        <taxon>Bacteria</taxon>
        <taxon>Bacillati</taxon>
        <taxon>Bacillota</taxon>
        <taxon>Clostridia</taxon>
        <taxon>Eubacteriales</taxon>
        <taxon>Clostridiaceae</taxon>
        <taxon>Clostridium</taxon>
    </lineage>
</organism>
<evidence type="ECO:0000313" key="3">
    <source>
        <dbReference type="Proteomes" id="UP000679373"/>
    </source>
</evidence>
<sequence length="61" mass="7224">MKLIQMIILEFLIDIGLFWTMKAIRDIIWSLLDYKIPINIYTIIIAIALAALINFKITKWE</sequence>
<keyword evidence="3" id="KW-1185">Reference proteome</keyword>
<protein>
    <submittedName>
        <fullName evidence="2">Uncharacterized protein</fullName>
    </submittedName>
</protein>
<name>A0AB74VFI4_CLOBE</name>
<proteinExistence type="predicted"/>
<dbReference type="RefSeq" id="WP_077869362.1">
    <property type="nucleotide sequence ID" value="NZ_BKAK01000085.1"/>
</dbReference>
<dbReference type="AlphaFoldDB" id="A0AB74VFI4"/>
<evidence type="ECO:0000256" key="1">
    <source>
        <dbReference type="SAM" id="Phobius"/>
    </source>
</evidence>
<dbReference type="Proteomes" id="UP000679373">
    <property type="component" value="Chromosome"/>
</dbReference>
<evidence type="ECO:0000313" key="2">
    <source>
        <dbReference type="EMBL" id="QUN35203.1"/>
    </source>
</evidence>
<keyword evidence="1" id="KW-0472">Membrane</keyword>
<reference evidence="2" key="1">
    <citation type="submission" date="2021-04" db="EMBL/GenBank/DDBJ databases">
        <title>Complete genome sequence of the type strain Clostridium beijerinckii NRRL B-598.</title>
        <authorList>
            <person name="Sedlar K."/>
            <person name="Branska B."/>
            <person name="Bezdicek M."/>
            <person name="Nykrynova M."/>
            <person name="Lengerova M."/>
            <person name="Skutkova H."/>
            <person name="Patakova P."/>
        </authorList>
    </citation>
    <scope>NUCLEOTIDE SEQUENCE</scope>
    <source>
        <strain evidence="2">DSM 791</strain>
    </source>
</reference>
<feature type="transmembrane region" description="Helical" evidence="1">
    <location>
        <begin position="7"/>
        <end position="24"/>
    </location>
</feature>
<keyword evidence="1" id="KW-0812">Transmembrane</keyword>
<keyword evidence="1" id="KW-1133">Transmembrane helix</keyword>
<accession>A0AB74VFI4</accession>